<evidence type="ECO:0000259" key="1">
    <source>
        <dbReference type="PROSITE" id="PS51340"/>
    </source>
</evidence>
<proteinExistence type="predicted"/>
<organism evidence="2 3">
    <name type="scientific">Popillia japonica</name>
    <name type="common">Japanese beetle</name>
    <dbReference type="NCBI Taxonomy" id="7064"/>
    <lineage>
        <taxon>Eukaryota</taxon>
        <taxon>Metazoa</taxon>
        <taxon>Ecdysozoa</taxon>
        <taxon>Arthropoda</taxon>
        <taxon>Hexapoda</taxon>
        <taxon>Insecta</taxon>
        <taxon>Pterygota</taxon>
        <taxon>Neoptera</taxon>
        <taxon>Endopterygota</taxon>
        <taxon>Coleoptera</taxon>
        <taxon>Polyphaga</taxon>
        <taxon>Scarabaeiformia</taxon>
        <taxon>Scarabaeidae</taxon>
        <taxon>Rutelinae</taxon>
        <taxon>Popillia</taxon>
    </lineage>
</organism>
<dbReference type="GO" id="GO:0030151">
    <property type="term" value="F:molybdenum ion binding"/>
    <property type="evidence" value="ECO:0007669"/>
    <property type="project" value="InterPro"/>
</dbReference>
<protein>
    <submittedName>
        <fullName evidence="2">MOSC domain</fullName>
    </submittedName>
</protein>
<keyword evidence="3" id="KW-1185">Reference proteome</keyword>
<dbReference type="GO" id="GO:0003824">
    <property type="term" value="F:catalytic activity"/>
    <property type="evidence" value="ECO:0007669"/>
    <property type="project" value="InterPro"/>
</dbReference>
<accession>A0AAW1HUY5</accession>
<evidence type="ECO:0000313" key="3">
    <source>
        <dbReference type="Proteomes" id="UP001458880"/>
    </source>
</evidence>
<comment type="caution">
    <text evidence="2">The sequence shown here is derived from an EMBL/GenBank/DDBJ whole genome shotgun (WGS) entry which is preliminary data.</text>
</comment>
<name>A0AAW1HUY5_POPJA</name>
<dbReference type="EMBL" id="JASPKY010000922">
    <property type="protein sequence ID" value="KAK9680190.1"/>
    <property type="molecule type" value="Genomic_DNA"/>
</dbReference>
<dbReference type="AlphaFoldDB" id="A0AAW1HUY5"/>
<evidence type="ECO:0000313" key="2">
    <source>
        <dbReference type="EMBL" id="KAK9680190.1"/>
    </source>
</evidence>
<sequence>MPCTRCILSTVDPEAGILFTEREPLKTILRTNNLKRPEHIKCDGKKAVMGILIELWKGGEIHVGDECSPSFPTNFSNLDLDSALVIRSAT</sequence>
<reference evidence="2 3" key="1">
    <citation type="journal article" date="2024" name="BMC Genomics">
        <title>De novo assembly and annotation of Popillia japonica's genome with initial clues to its potential as an invasive pest.</title>
        <authorList>
            <person name="Cucini C."/>
            <person name="Boschi S."/>
            <person name="Funari R."/>
            <person name="Cardaioli E."/>
            <person name="Iannotti N."/>
            <person name="Marturano G."/>
            <person name="Paoli F."/>
            <person name="Bruttini M."/>
            <person name="Carapelli A."/>
            <person name="Frati F."/>
            <person name="Nardi F."/>
        </authorList>
    </citation>
    <scope>NUCLEOTIDE SEQUENCE [LARGE SCALE GENOMIC DNA]</scope>
    <source>
        <strain evidence="2">DMR45628</strain>
    </source>
</reference>
<feature type="domain" description="MOSC" evidence="1">
    <location>
        <begin position="1"/>
        <end position="70"/>
    </location>
</feature>
<dbReference type="InterPro" id="IPR005302">
    <property type="entry name" value="MoCF_Sase_C"/>
</dbReference>
<dbReference type="PROSITE" id="PS51340">
    <property type="entry name" value="MOSC"/>
    <property type="match status" value="1"/>
</dbReference>
<dbReference type="GO" id="GO:0030170">
    <property type="term" value="F:pyridoxal phosphate binding"/>
    <property type="evidence" value="ECO:0007669"/>
    <property type="project" value="InterPro"/>
</dbReference>
<gene>
    <name evidence="2" type="ORF">QE152_g39278</name>
</gene>
<dbReference type="Proteomes" id="UP001458880">
    <property type="component" value="Unassembled WGS sequence"/>
</dbReference>